<dbReference type="EMBL" id="DRWN01000026">
    <property type="protein sequence ID" value="HHK68220.1"/>
    <property type="molecule type" value="Genomic_DNA"/>
</dbReference>
<evidence type="ECO:0000313" key="1">
    <source>
        <dbReference type="EMBL" id="HHK68220.1"/>
    </source>
</evidence>
<comment type="caution">
    <text evidence="1">The sequence shown here is derived from an EMBL/GenBank/DDBJ whole genome shotgun (WGS) entry which is preliminary data.</text>
</comment>
<organism evidence="1">
    <name type="scientific">Caldiarchaeum subterraneum</name>
    <dbReference type="NCBI Taxonomy" id="311458"/>
    <lineage>
        <taxon>Archaea</taxon>
        <taxon>Nitrososphaerota</taxon>
        <taxon>Candidatus Caldarchaeales</taxon>
        <taxon>Candidatus Caldarchaeaceae</taxon>
        <taxon>Candidatus Caldarchaeum</taxon>
    </lineage>
</organism>
<sequence>MTKRGAKIPVPLKVEDTASLARLVASRADYIPPLLEFSLNGRHILSHLMSIPFGKYSLPLLVYTDLDHPPKPYLVYTPLEREETLFSDVPETGRYVSFPVIEIEPTPDILEMALSEPVKRKIRGLKSVRVKTIASLMRLVSAMVDEASSPPLWCFRLKGRHAVGIIYPVYEYYDSAALPLVYYTELGSKPPAPYIAYKPDVGGQTIQYLNSLSDSRFVYGRIIFVETFPFSL</sequence>
<gene>
    <name evidence="1" type="ORF">ENM11_03570</name>
</gene>
<accession>A0A7C5LBS3</accession>
<dbReference type="AlphaFoldDB" id="A0A7C5LBS3"/>
<proteinExistence type="predicted"/>
<protein>
    <submittedName>
        <fullName evidence="1">Uncharacterized protein</fullName>
    </submittedName>
</protein>
<name>A0A7C5LBS3_CALS0</name>
<reference evidence="1" key="1">
    <citation type="journal article" date="2020" name="mSystems">
        <title>Genome- and Community-Level Interaction Insights into Carbon Utilization and Element Cycling Functions of Hydrothermarchaeota in Hydrothermal Sediment.</title>
        <authorList>
            <person name="Zhou Z."/>
            <person name="Liu Y."/>
            <person name="Xu W."/>
            <person name="Pan J."/>
            <person name="Luo Z.H."/>
            <person name="Li M."/>
        </authorList>
    </citation>
    <scope>NUCLEOTIDE SEQUENCE [LARGE SCALE GENOMIC DNA]</scope>
    <source>
        <strain evidence="1">SpSt-1056</strain>
    </source>
</reference>